<organism evidence="1 2">
    <name type="scientific">Fusarium proliferatum (strain ET1)</name>
    <name type="common">Orchid endophyte fungus</name>
    <dbReference type="NCBI Taxonomy" id="1227346"/>
    <lineage>
        <taxon>Eukaryota</taxon>
        <taxon>Fungi</taxon>
        <taxon>Dikarya</taxon>
        <taxon>Ascomycota</taxon>
        <taxon>Pezizomycotina</taxon>
        <taxon>Sordariomycetes</taxon>
        <taxon>Hypocreomycetidae</taxon>
        <taxon>Hypocreales</taxon>
        <taxon>Nectriaceae</taxon>
        <taxon>Fusarium</taxon>
        <taxon>Fusarium fujikuroi species complex</taxon>
    </lineage>
</organism>
<dbReference type="AlphaFoldDB" id="A0A1L7W1G4"/>
<dbReference type="VEuPathDB" id="FungiDB:FPRO_11729"/>
<dbReference type="RefSeq" id="XP_031086816.1">
    <property type="nucleotide sequence ID" value="XM_031221238.1"/>
</dbReference>
<comment type="caution">
    <text evidence="1">The sequence shown here is derived from an EMBL/GenBank/DDBJ whole genome shotgun (WGS) entry which is preliminary data.</text>
</comment>
<accession>A0A1L7W1G4</accession>
<keyword evidence="2" id="KW-1185">Reference proteome</keyword>
<dbReference type="Proteomes" id="UP000183971">
    <property type="component" value="Unassembled WGS sequence"/>
</dbReference>
<name>A0A1L7W1G4_FUSPR</name>
<dbReference type="EMBL" id="FJOF01000010">
    <property type="protein sequence ID" value="CZR46282.1"/>
    <property type="molecule type" value="Genomic_DNA"/>
</dbReference>
<proteinExistence type="predicted"/>
<protein>
    <submittedName>
        <fullName evidence="1">Uncharacterized protein</fullName>
    </submittedName>
</protein>
<reference evidence="2" key="1">
    <citation type="journal article" date="2016" name="Genome Biol. Evol.">
        <title>Comparative 'omics' of the Fusarium fujikuroi species complex highlights differences in genetic potential and metabolite synthesis.</title>
        <authorList>
            <person name="Niehaus E.-M."/>
            <person name="Muensterkoetter M."/>
            <person name="Proctor R.H."/>
            <person name="Brown D.W."/>
            <person name="Sharon A."/>
            <person name="Idan Y."/>
            <person name="Oren-Young L."/>
            <person name="Sieber C.M."/>
            <person name="Novak O."/>
            <person name="Pencik A."/>
            <person name="Tarkowska D."/>
            <person name="Hromadova K."/>
            <person name="Freeman S."/>
            <person name="Maymon M."/>
            <person name="Elazar M."/>
            <person name="Youssef S.A."/>
            <person name="El-Shabrawy E.S.M."/>
            <person name="Shalaby A.B.A."/>
            <person name="Houterman P."/>
            <person name="Brock N.L."/>
            <person name="Burkhardt I."/>
            <person name="Tsavkelova E.A."/>
            <person name="Dickschat J.S."/>
            <person name="Galuszka P."/>
            <person name="Gueldener U."/>
            <person name="Tudzynski B."/>
        </authorList>
    </citation>
    <scope>NUCLEOTIDE SEQUENCE [LARGE SCALE GENOMIC DNA]</scope>
    <source>
        <strain evidence="2">ET1</strain>
    </source>
</reference>
<sequence length="53" mass="5849">MHQSSLLKVPATLIAQTAGAVDTQPHSNRRYCEPLLLHDNLLGDISHKLDESI</sequence>
<gene>
    <name evidence="1" type="ORF">FPRO_11729</name>
</gene>
<dbReference type="GeneID" id="42056598"/>
<evidence type="ECO:0000313" key="2">
    <source>
        <dbReference type="Proteomes" id="UP000183971"/>
    </source>
</evidence>
<evidence type="ECO:0000313" key="1">
    <source>
        <dbReference type="EMBL" id="CZR46282.1"/>
    </source>
</evidence>